<evidence type="ECO:0000313" key="1">
    <source>
        <dbReference type="EMBL" id="GLS91470.1"/>
    </source>
</evidence>
<dbReference type="SUPFAM" id="SSF52218">
    <property type="entry name" value="Flavoproteins"/>
    <property type="match status" value="1"/>
</dbReference>
<organism evidence="1 2">
    <name type="scientific">Psychromonas marina</name>
    <dbReference type="NCBI Taxonomy" id="88364"/>
    <lineage>
        <taxon>Bacteria</taxon>
        <taxon>Pseudomonadati</taxon>
        <taxon>Pseudomonadota</taxon>
        <taxon>Gammaproteobacteria</taxon>
        <taxon>Alteromonadales</taxon>
        <taxon>Psychromonadaceae</taxon>
        <taxon>Psychromonas</taxon>
    </lineage>
</organism>
<dbReference type="Gene3D" id="3.40.50.360">
    <property type="match status" value="1"/>
</dbReference>
<dbReference type="EMBL" id="BSPQ01000013">
    <property type="protein sequence ID" value="GLS91470.1"/>
    <property type="molecule type" value="Genomic_DNA"/>
</dbReference>
<dbReference type="InterPro" id="IPR029039">
    <property type="entry name" value="Flavoprotein-like_sf"/>
</dbReference>
<evidence type="ECO:0000313" key="2">
    <source>
        <dbReference type="Proteomes" id="UP001157353"/>
    </source>
</evidence>
<evidence type="ECO:0008006" key="3">
    <source>
        <dbReference type="Google" id="ProtNLM"/>
    </source>
</evidence>
<accession>A0ABQ6E2Q0</accession>
<dbReference type="Proteomes" id="UP001157353">
    <property type="component" value="Unassembled WGS sequence"/>
</dbReference>
<reference evidence="2" key="1">
    <citation type="journal article" date="2019" name="Int. J. Syst. Evol. Microbiol.">
        <title>The Global Catalogue of Microorganisms (GCM) 10K type strain sequencing project: providing services to taxonomists for standard genome sequencing and annotation.</title>
        <authorList>
            <consortium name="The Broad Institute Genomics Platform"/>
            <consortium name="The Broad Institute Genome Sequencing Center for Infectious Disease"/>
            <person name="Wu L."/>
            <person name="Ma J."/>
        </authorList>
    </citation>
    <scope>NUCLEOTIDE SEQUENCE [LARGE SCALE GENOMIC DNA]</scope>
    <source>
        <strain evidence="2">NBRC 103166</strain>
    </source>
</reference>
<proteinExistence type="predicted"/>
<sequence length="85" mass="9645">MRIAVVLGTSKSDGNTRLLVDAFVAESDAQVFDLSDYKFSFFDYEHQNRGDAFIPLINELTCFDTYCICITSLLVFNVRAIKGFF</sequence>
<protein>
    <recommendedName>
        <fullName evidence="3">NADPH-dependent FMN reductase-like domain-containing protein</fullName>
    </recommendedName>
</protein>
<keyword evidence="2" id="KW-1185">Reference proteome</keyword>
<gene>
    <name evidence="1" type="ORF">GCM10007916_25390</name>
</gene>
<name>A0ABQ6E2Q0_9GAMM</name>
<comment type="caution">
    <text evidence="1">The sequence shown here is derived from an EMBL/GenBank/DDBJ whole genome shotgun (WGS) entry which is preliminary data.</text>
</comment>